<dbReference type="EMBL" id="CM007891">
    <property type="protein sequence ID" value="OTG33493.1"/>
    <property type="molecule type" value="Genomic_DNA"/>
</dbReference>
<proteinExistence type="predicted"/>
<evidence type="ECO:0000313" key="2">
    <source>
        <dbReference type="Proteomes" id="UP000215914"/>
    </source>
</evidence>
<dbReference type="AlphaFoldDB" id="A0A251VE32"/>
<keyword evidence="2" id="KW-1185">Reference proteome</keyword>
<gene>
    <name evidence="1" type="ORF">HannXRQ_Chr02g0035321</name>
</gene>
<sequence length="77" mass="8825">MFGLETANATAWEDFKDMIKDEYCHRDDIHKLENDTMNSRWLGQRLRPTPSCPTTTLLFVQTCPDPCIEGSNCTSRA</sequence>
<accession>A0A251VE32</accession>
<name>A0A251VE32_HELAN</name>
<protein>
    <submittedName>
        <fullName evidence="1">Uncharacterized protein</fullName>
    </submittedName>
</protein>
<evidence type="ECO:0000313" key="1">
    <source>
        <dbReference type="EMBL" id="OTG33493.1"/>
    </source>
</evidence>
<dbReference type="Proteomes" id="UP000215914">
    <property type="component" value="Chromosome 2"/>
</dbReference>
<organism evidence="1 2">
    <name type="scientific">Helianthus annuus</name>
    <name type="common">Common sunflower</name>
    <dbReference type="NCBI Taxonomy" id="4232"/>
    <lineage>
        <taxon>Eukaryota</taxon>
        <taxon>Viridiplantae</taxon>
        <taxon>Streptophyta</taxon>
        <taxon>Embryophyta</taxon>
        <taxon>Tracheophyta</taxon>
        <taxon>Spermatophyta</taxon>
        <taxon>Magnoliopsida</taxon>
        <taxon>eudicotyledons</taxon>
        <taxon>Gunneridae</taxon>
        <taxon>Pentapetalae</taxon>
        <taxon>asterids</taxon>
        <taxon>campanulids</taxon>
        <taxon>Asterales</taxon>
        <taxon>Asteraceae</taxon>
        <taxon>Asteroideae</taxon>
        <taxon>Heliantheae alliance</taxon>
        <taxon>Heliantheae</taxon>
        <taxon>Helianthus</taxon>
    </lineage>
</organism>
<dbReference type="InParanoid" id="A0A251VE32"/>
<reference evidence="2" key="1">
    <citation type="journal article" date="2017" name="Nature">
        <title>The sunflower genome provides insights into oil metabolism, flowering and Asterid evolution.</title>
        <authorList>
            <person name="Badouin H."/>
            <person name="Gouzy J."/>
            <person name="Grassa C.J."/>
            <person name="Murat F."/>
            <person name="Staton S.E."/>
            <person name="Cottret L."/>
            <person name="Lelandais-Briere C."/>
            <person name="Owens G.L."/>
            <person name="Carrere S."/>
            <person name="Mayjonade B."/>
            <person name="Legrand L."/>
            <person name="Gill N."/>
            <person name="Kane N.C."/>
            <person name="Bowers J.E."/>
            <person name="Hubner S."/>
            <person name="Bellec A."/>
            <person name="Berard A."/>
            <person name="Berges H."/>
            <person name="Blanchet N."/>
            <person name="Boniface M.C."/>
            <person name="Brunel D."/>
            <person name="Catrice O."/>
            <person name="Chaidir N."/>
            <person name="Claudel C."/>
            <person name="Donnadieu C."/>
            <person name="Faraut T."/>
            <person name="Fievet G."/>
            <person name="Helmstetter N."/>
            <person name="King M."/>
            <person name="Knapp S.J."/>
            <person name="Lai Z."/>
            <person name="Le Paslier M.C."/>
            <person name="Lippi Y."/>
            <person name="Lorenzon L."/>
            <person name="Mandel J.R."/>
            <person name="Marage G."/>
            <person name="Marchand G."/>
            <person name="Marquand E."/>
            <person name="Bret-Mestries E."/>
            <person name="Morien E."/>
            <person name="Nambeesan S."/>
            <person name="Nguyen T."/>
            <person name="Pegot-Espagnet P."/>
            <person name="Pouilly N."/>
            <person name="Raftis F."/>
            <person name="Sallet E."/>
            <person name="Schiex T."/>
            <person name="Thomas J."/>
            <person name="Vandecasteele C."/>
            <person name="Vares D."/>
            <person name="Vear F."/>
            <person name="Vautrin S."/>
            <person name="Crespi M."/>
            <person name="Mangin B."/>
            <person name="Burke J.M."/>
            <person name="Salse J."/>
            <person name="Munos S."/>
            <person name="Vincourt P."/>
            <person name="Rieseberg L.H."/>
            <person name="Langlade N.B."/>
        </authorList>
    </citation>
    <scope>NUCLEOTIDE SEQUENCE [LARGE SCALE GENOMIC DNA]</scope>
    <source>
        <strain evidence="2">cv. SF193</strain>
    </source>
</reference>